<dbReference type="OrthoDB" id="2134771at2759"/>
<accession>A0A8T0H3R5</accession>
<dbReference type="Pfam" id="PF00018">
    <property type="entry name" value="SH3_1"/>
    <property type="match status" value="1"/>
</dbReference>
<evidence type="ECO:0000256" key="5">
    <source>
        <dbReference type="PROSITE-ProRule" id="PRU00192"/>
    </source>
</evidence>
<evidence type="ECO:0000256" key="2">
    <source>
        <dbReference type="ARBA" id="ARBA00022443"/>
    </source>
</evidence>
<proteinExistence type="predicted"/>
<keyword evidence="4" id="KW-0472">Membrane</keyword>
<evidence type="ECO:0000256" key="3">
    <source>
        <dbReference type="ARBA" id="ARBA00023054"/>
    </source>
</evidence>
<protein>
    <recommendedName>
        <fullName evidence="7">SH3 domain-containing protein</fullName>
    </recommendedName>
</protein>
<dbReference type="PANTHER" id="PTHR14167">
    <property type="entry name" value="SH3 DOMAIN-CONTAINING"/>
    <property type="match status" value="1"/>
</dbReference>
<keyword evidence="9" id="KW-1185">Reference proteome</keyword>
<comment type="caution">
    <text evidence="8">The sequence shown here is derived from an EMBL/GenBank/DDBJ whole genome shotgun (WGS) entry which is preliminary data.</text>
</comment>
<feature type="region of interest" description="Disordered" evidence="6">
    <location>
        <begin position="244"/>
        <end position="295"/>
    </location>
</feature>
<name>A0A8T0H3R5_CERPU</name>
<keyword evidence="2 5" id="KW-0728">SH3 domain</keyword>
<evidence type="ECO:0000259" key="7">
    <source>
        <dbReference type="PROSITE" id="PS50002"/>
    </source>
</evidence>
<dbReference type="InterPro" id="IPR001452">
    <property type="entry name" value="SH3_domain"/>
</dbReference>
<keyword evidence="3" id="KW-0175">Coiled coil</keyword>
<dbReference type="Proteomes" id="UP000822688">
    <property type="component" value="Chromosome 8"/>
</dbReference>
<dbReference type="InterPro" id="IPR050384">
    <property type="entry name" value="Endophilin_SH3RF"/>
</dbReference>
<evidence type="ECO:0000313" key="9">
    <source>
        <dbReference type="Proteomes" id="UP000822688"/>
    </source>
</evidence>
<dbReference type="Pfam" id="PF03114">
    <property type="entry name" value="BAR"/>
    <property type="match status" value="1"/>
</dbReference>
<dbReference type="InterPro" id="IPR036028">
    <property type="entry name" value="SH3-like_dom_sf"/>
</dbReference>
<dbReference type="EMBL" id="CM026429">
    <property type="protein sequence ID" value="KAG0565405.1"/>
    <property type="molecule type" value="Genomic_DNA"/>
</dbReference>
<dbReference type="Gene3D" id="1.20.1270.60">
    <property type="entry name" value="Arfaptin homology (AH) domain/BAR domain"/>
    <property type="match status" value="1"/>
</dbReference>
<evidence type="ECO:0000256" key="1">
    <source>
        <dbReference type="ARBA" id="ARBA00004170"/>
    </source>
</evidence>
<evidence type="ECO:0000256" key="6">
    <source>
        <dbReference type="SAM" id="MobiDB-lite"/>
    </source>
</evidence>
<evidence type="ECO:0000313" key="8">
    <source>
        <dbReference type="EMBL" id="KAG0565405.1"/>
    </source>
</evidence>
<dbReference type="PANTHER" id="PTHR14167:SF81">
    <property type="entry name" value="ENDOPHILIN-A"/>
    <property type="match status" value="1"/>
</dbReference>
<dbReference type="InterPro" id="IPR004148">
    <property type="entry name" value="BAR_dom"/>
</dbReference>
<feature type="region of interest" description="Disordered" evidence="6">
    <location>
        <begin position="149"/>
        <end position="170"/>
    </location>
</feature>
<sequence>MAFLKGPKFDFHLHRKFSGGSGNEGLDAAQHQELERLFTSTRAGKHFQKDIVKGVENFITVGNKQLEISNKLAEDCKKYGSEGPSVKEALSRATGQYGTARNKMEKERENFHRSIATQVAEPLRTMVHGSPLEDARHLKQKYDRLREDATNQVSEVNRRKTKDPHKDPDYGAKLQAAEHKLEELTSAMDTMGKNATSAMSVVESQQQNTTLQKLLTMVDAERAYFQRVTGILDQLHYEIEAEVQRSSNTSVSRNSSNGATPYPQTPSQSTPPSTTVRQMSVDPPESSYGHSYHTANGDYEEETVDDKVPSPVETQSFYAIATHDFEGEDEGELTISIGDEVLVRQVTSSGWSEGSCNGESGWFPSTYVEKKPPTRRGRRRSGSSHGSR</sequence>
<evidence type="ECO:0000256" key="4">
    <source>
        <dbReference type="ARBA" id="ARBA00023136"/>
    </source>
</evidence>
<gene>
    <name evidence="8" type="ORF">KC19_8G187600</name>
</gene>
<organism evidence="8 9">
    <name type="scientific">Ceratodon purpureus</name>
    <name type="common">Fire moss</name>
    <name type="synonym">Dicranum purpureum</name>
    <dbReference type="NCBI Taxonomy" id="3225"/>
    <lineage>
        <taxon>Eukaryota</taxon>
        <taxon>Viridiplantae</taxon>
        <taxon>Streptophyta</taxon>
        <taxon>Embryophyta</taxon>
        <taxon>Bryophyta</taxon>
        <taxon>Bryophytina</taxon>
        <taxon>Bryopsida</taxon>
        <taxon>Dicranidae</taxon>
        <taxon>Pseudoditrichales</taxon>
        <taxon>Ditrichaceae</taxon>
        <taxon>Ceratodon</taxon>
    </lineage>
</organism>
<dbReference type="SMART" id="SM00326">
    <property type="entry name" value="SH3"/>
    <property type="match status" value="1"/>
</dbReference>
<dbReference type="PROSITE" id="PS50002">
    <property type="entry name" value="SH3"/>
    <property type="match status" value="1"/>
</dbReference>
<dbReference type="AlphaFoldDB" id="A0A8T0H3R5"/>
<feature type="compositionally biased region" description="Basic residues" evidence="6">
    <location>
        <begin position="373"/>
        <end position="388"/>
    </location>
</feature>
<comment type="subcellular location">
    <subcellularLocation>
        <location evidence="1">Membrane</location>
        <topology evidence="1">Peripheral membrane protein</topology>
    </subcellularLocation>
</comment>
<dbReference type="SUPFAM" id="SSF103657">
    <property type="entry name" value="BAR/IMD domain-like"/>
    <property type="match status" value="1"/>
</dbReference>
<reference evidence="8" key="1">
    <citation type="submission" date="2020-06" db="EMBL/GenBank/DDBJ databases">
        <title>WGS assembly of Ceratodon purpureus strain R40.</title>
        <authorList>
            <person name="Carey S.B."/>
            <person name="Jenkins J."/>
            <person name="Shu S."/>
            <person name="Lovell J.T."/>
            <person name="Sreedasyam A."/>
            <person name="Maumus F."/>
            <person name="Tiley G.P."/>
            <person name="Fernandez-Pozo N."/>
            <person name="Barry K."/>
            <person name="Chen C."/>
            <person name="Wang M."/>
            <person name="Lipzen A."/>
            <person name="Daum C."/>
            <person name="Saski C.A."/>
            <person name="Payton A.C."/>
            <person name="Mcbreen J.C."/>
            <person name="Conrad R.E."/>
            <person name="Kollar L.M."/>
            <person name="Olsson S."/>
            <person name="Huttunen S."/>
            <person name="Landis J.B."/>
            <person name="Wickett N.J."/>
            <person name="Johnson M.G."/>
            <person name="Rensing S.A."/>
            <person name="Grimwood J."/>
            <person name="Schmutz J."/>
            <person name="Mcdaniel S.F."/>
        </authorList>
    </citation>
    <scope>NUCLEOTIDE SEQUENCE</scope>
    <source>
        <strain evidence="8">R40</strain>
    </source>
</reference>
<feature type="domain" description="SH3" evidence="7">
    <location>
        <begin position="314"/>
        <end position="373"/>
    </location>
</feature>
<dbReference type="InterPro" id="IPR027267">
    <property type="entry name" value="AH/BAR_dom_sf"/>
</dbReference>
<feature type="region of interest" description="Disordered" evidence="6">
    <location>
        <begin position="350"/>
        <end position="388"/>
    </location>
</feature>
<dbReference type="Gene3D" id="2.30.30.40">
    <property type="entry name" value="SH3 Domains"/>
    <property type="match status" value="1"/>
</dbReference>
<dbReference type="GO" id="GO:0005737">
    <property type="term" value="C:cytoplasm"/>
    <property type="evidence" value="ECO:0007669"/>
    <property type="project" value="InterPro"/>
</dbReference>
<dbReference type="SUPFAM" id="SSF50044">
    <property type="entry name" value="SH3-domain"/>
    <property type="match status" value="1"/>
</dbReference>
<feature type="compositionally biased region" description="Low complexity" evidence="6">
    <location>
        <begin position="245"/>
        <end position="275"/>
    </location>
</feature>